<dbReference type="InterPro" id="IPR000276">
    <property type="entry name" value="GPCR_Rhodpsn"/>
</dbReference>
<comment type="subunit">
    <text evidence="16">Forms a complex with PECAM1 and GNAQ. Interacts with PECAM1.</text>
</comment>
<dbReference type="RefSeq" id="XP_025868508.1">
    <property type="nucleotide sequence ID" value="XM_026012723.2"/>
</dbReference>
<organism evidence="20 21">
    <name type="scientific">Vulpes vulpes</name>
    <name type="common">Red fox</name>
    <dbReference type="NCBI Taxonomy" id="9627"/>
    <lineage>
        <taxon>Eukaryota</taxon>
        <taxon>Metazoa</taxon>
        <taxon>Chordata</taxon>
        <taxon>Craniata</taxon>
        <taxon>Vertebrata</taxon>
        <taxon>Euteleostomi</taxon>
        <taxon>Mammalia</taxon>
        <taxon>Eutheria</taxon>
        <taxon>Laurasiatheria</taxon>
        <taxon>Carnivora</taxon>
        <taxon>Caniformia</taxon>
        <taxon>Canidae</taxon>
        <taxon>Vulpes</taxon>
    </lineage>
</organism>
<evidence type="ECO:0000256" key="17">
    <source>
        <dbReference type="RuleBase" id="RU000688"/>
    </source>
</evidence>
<evidence type="ECO:0000256" key="10">
    <source>
        <dbReference type="ARBA" id="ARBA00023157"/>
    </source>
</evidence>
<evidence type="ECO:0000256" key="3">
    <source>
        <dbReference type="ARBA" id="ARBA00022475"/>
    </source>
</evidence>
<dbReference type="PRINTS" id="PR00994">
    <property type="entry name" value="BRADYKINNB2R"/>
</dbReference>
<name>A0A3Q7SX18_VULVU</name>
<dbReference type="GO" id="GO:0006939">
    <property type="term" value="P:smooth muscle contraction"/>
    <property type="evidence" value="ECO:0007669"/>
    <property type="project" value="InterPro"/>
</dbReference>
<dbReference type="PANTHER" id="PTHR10489:SF957">
    <property type="entry name" value="B2 BRADYKININ RECEPTOR"/>
    <property type="match status" value="1"/>
</dbReference>
<keyword evidence="7 17" id="KW-0297">G-protein coupled receptor</keyword>
<dbReference type="GO" id="GO:0050482">
    <property type="term" value="P:arachidonate secretion"/>
    <property type="evidence" value="ECO:0007669"/>
    <property type="project" value="Ensembl"/>
</dbReference>
<dbReference type="GeneID" id="112930340"/>
<feature type="transmembrane region" description="Helical" evidence="18">
    <location>
        <begin position="175"/>
        <end position="196"/>
    </location>
</feature>
<evidence type="ECO:0000256" key="4">
    <source>
        <dbReference type="ARBA" id="ARBA00022553"/>
    </source>
</evidence>
<dbReference type="InterPro" id="IPR001504">
    <property type="entry name" value="Brdyknn_2_rcpt"/>
</dbReference>
<dbReference type="PANTHER" id="PTHR10489">
    <property type="entry name" value="CELL ADHESION MOLECULE"/>
    <property type="match status" value="1"/>
</dbReference>
<evidence type="ECO:0000313" key="20">
    <source>
        <dbReference type="Proteomes" id="UP001652641"/>
    </source>
</evidence>
<keyword evidence="3" id="KW-1003">Cell membrane</keyword>
<reference key="1">
    <citation type="submission" date="2019-01" db="UniProtKB">
        <authorList>
            <consortium name="RefSeq"/>
        </authorList>
    </citation>
    <scope>IDENTIFICATION</scope>
</reference>
<keyword evidence="4" id="KW-0597">Phosphoprotein</keyword>
<keyword evidence="10" id="KW-1015">Disulfide bond</keyword>
<feature type="transmembrane region" description="Helical" evidence="18">
    <location>
        <begin position="136"/>
        <end position="154"/>
    </location>
</feature>
<evidence type="ECO:0000256" key="8">
    <source>
        <dbReference type="ARBA" id="ARBA00023136"/>
    </source>
</evidence>
<evidence type="ECO:0000256" key="2">
    <source>
        <dbReference type="ARBA" id="ARBA00013512"/>
    </source>
</evidence>
<feature type="transmembrane region" description="Helical" evidence="18">
    <location>
        <begin position="227"/>
        <end position="248"/>
    </location>
</feature>
<dbReference type="SUPFAM" id="SSF81321">
    <property type="entry name" value="Family A G protein-coupled receptor-like"/>
    <property type="match status" value="1"/>
</dbReference>
<dbReference type="GO" id="GO:0002020">
    <property type="term" value="F:protease binding"/>
    <property type="evidence" value="ECO:0007669"/>
    <property type="project" value="Ensembl"/>
</dbReference>
<feature type="transmembrane region" description="Helical" evidence="18">
    <location>
        <begin position="317"/>
        <end position="336"/>
    </location>
</feature>
<evidence type="ECO:0000259" key="19">
    <source>
        <dbReference type="PROSITE" id="PS50262"/>
    </source>
</evidence>
<dbReference type="GO" id="GO:0016493">
    <property type="term" value="F:C-C chemokine receptor activity"/>
    <property type="evidence" value="ECO:0007669"/>
    <property type="project" value="TreeGrafter"/>
</dbReference>
<dbReference type="FunFam" id="1.20.1070.10:FF:000201">
    <property type="entry name" value="Bradykinin receptor B2"/>
    <property type="match status" value="1"/>
</dbReference>
<feature type="transmembrane region" description="Helical" evidence="18">
    <location>
        <begin position="269"/>
        <end position="287"/>
    </location>
</feature>
<dbReference type="GO" id="GO:0007204">
    <property type="term" value="P:positive regulation of cytosolic calcium ion concentration"/>
    <property type="evidence" value="ECO:0007669"/>
    <property type="project" value="TreeGrafter"/>
</dbReference>
<comment type="subcellular location">
    <subcellularLocation>
        <location evidence="1">Cell membrane</location>
        <topology evidence="1">Multi-pass membrane protein</topology>
    </subcellularLocation>
</comment>
<dbReference type="GO" id="GO:0046982">
    <property type="term" value="F:protein heterodimerization activity"/>
    <property type="evidence" value="ECO:0007669"/>
    <property type="project" value="Ensembl"/>
</dbReference>
<dbReference type="GO" id="GO:0031702">
    <property type="term" value="F:type 1 angiotensin receptor binding"/>
    <property type="evidence" value="ECO:0007669"/>
    <property type="project" value="Ensembl"/>
</dbReference>
<keyword evidence="9" id="KW-0564">Palmitate</keyword>
<keyword evidence="8 18" id="KW-0472">Membrane</keyword>
<dbReference type="OMA" id="FNWPFGQ"/>
<keyword evidence="13 17" id="KW-0807">Transducer</keyword>
<evidence type="ECO:0000256" key="18">
    <source>
        <dbReference type="SAM" id="Phobius"/>
    </source>
</evidence>
<feature type="transmembrane region" description="Helical" evidence="18">
    <location>
        <begin position="97"/>
        <end position="116"/>
    </location>
</feature>
<dbReference type="PROSITE" id="PS50262">
    <property type="entry name" value="G_PROTEIN_RECEP_F1_2"/>
    <property type="match status" value="1"/>
</dbReference>
<dbReference type="Gene3D" id="1.20.1070.10">
    <property type="entry name" value="Rhodopsin 7-helix transmembrane proteins"/>
    <property type="match status" value="1"/>
</dbReference>
<evidence type="ECO:0000256" key="16">
    <source>
        <dbReference type="ARBA" id="ARBA00025954"/>
    </source>
</evidence>
<dbReference type="GO" id="GO:0006955">
    <property type="term" value="P:immune response"/>
    <property type="evidence" value="ECO:0007669"/>
    <property type="project" value="TreeGrafter"/>
</dbReference>
<reference evidence="21" key="2">
    <citation type="submission" date="2025-08" db="UniProtKB">
        <authorList>
            <consortium name="RefSeq"/>
        </authorList>
    </citation>
    <scope>IDENTIFICATION</scope>
    <source>
        <tissue evidence="21">Cell line</tissue>
    </source>
</reference>
<dbReference type="GO" id="GO:0060326">
    <property type="term" value="P:cell chemotaxis"/>
    <property type="evidence" value="ECO:0007669"/>
    <property type="project" value="TreeGrafter"/>
</dbReference>
<evidence type="ECO:0000256" key="12">
    <source>
        <dbReference type="ARBA" id="ARBA00023180"/>
    </source>
</evidence>
<evidence type="ECO:0000256" key="1">
    <source>
        <dbReference type="ARBA" id="ARBA00004651"/>
    </source>
</evidence>
<evidence type="ECO:0000256" key="9">
    <source>
        <dbReference type="ARBA" id="ARBA00023139"/>
    </source>
</evidence>
<sequence>MFSAWKRPMFLSFHEDPVPTTASLSTEMFNSTSQDLMPTLNGTLPSPCVYPEWWNWLNTIQAPFLWVLFILAALENLFVLSIFCLHKSSCTVAEIYLGNLALADLILASGLPFWAITIANNFDWLFGEVLCRVVNTMLYMNLYSSICFLMLVSIDRYLALVKTMSMGRMRGVRWAKLYSLVIWGCTLLLSSPMLAFRTMKEYRDEGYNVTACIIIYPSRIWEVFTNVLLNFVGFLLPLTVITFCTVQIMQVLRNNEMQKFKEIQTERKATVLVLAVLLLFVICWLPFQISTFLDTLLRLDILSGCRDEHLVDVFTQIASYVAYSNSCLNPLVYVIVGKRFRKKSREVFRGLCQKGGCVLESNKMDNSMGTLRTSVSVERQIHKLPEWAENSQ</sequence>
<dbReference type="CTD" id="624"/>
<feature type="domain" description="G-protein coupled receptors family 1 profile" evidence="19">
    <location>
        <begin position="75"/>
        <end position="333"/>
    </location>
</feature>
<comment type="similarity">
    <text evidence="17">Belongs to the G-protein coupled receptor 1 family.</text>
</comment>
<dbReference type="Proteomes" id="UP001652641">
    <property type="component" value="Chromosome 6"/>
</dbReference>
<evidence type="ECO:0000256" key="5">
    <source>
        <dbReference type="ARBA" id="ARBA00022692"/>
    </source>
</evidence>
<dbReference type="InterPro" id="IPR050119">
    <property type="entry name" value="CCR1-9-like"/>
</dbReference>
<evidence type="ECO:0000256" key="15">
    <source>
        <dbReference type="ARBA" id="ARBA00025423"/>
    </source>
</evidence>
<dbReference type="STRING" id="9627.ENSVVUP00000039367"/>
<keyword evidence="12" id="KW-0325">Glycoprotein</keyword>
<gene>
    <name evidence="21" type="primary">BDKRB2</name>
</gene>
<dbReference type="GO" id="GO:0042310">
    <property type="term" value="P:vasoconstriction"/>
    <property type="evidence" value="ECO:0007669"/>
    <property type="project" value="InterPro"/>
</dbReference>
<dbReference type="GO" id="GO:0019957">
    <property type="term" value="F:C-C chemokine binding"/>
    <property type="evidence" value="ECO:0007669"/>
    <property type="project" value="TreeGrafter"/>
</dbReference>
<keyword evidence="11 17" id="KW-0675">Receptor</keyword>
<dbReference type="InterPro" id="IPR017452">
    <property type="entry name" value="GPCR_Rhodpsn_7TM"/>
</dbReference>
<dbReference type="GO" id="GO:0042311">
    <property type="term" value="P:vasodilation"/>
    <property type="evidence" value="ECO:0007669"/>
    <property type="project" value="Ensembl"/>
</dbReference>
<comment type="function">
    <text evidence="15">Receptor for bradykinin. It is associated with G proteins that activate a phosphatidylinositol-calcium second messenger system.</text>
</comment>
<dbReference type="Pfam" id="PF00001">
    <property type="entry name" value="7tm_1"/>
    <property type="match status" value="1"/>
</dbReference>
<dbReference type="GO" id="GO:0019722">
    <property type="term" value="P:calcium-mediated signaling"/>
    <property type="evidence" value="ECO:0007669"/>
    <property type="project" value="TreeGrafter"/>
</dbReference>
<keyword evidence="14" id="KW-0449">Lipoprotein</keyword>
<evidence type="ECO:0000256" key="7">
    <source>
        <dbReference type="ARBA" id="ARBA00023040"/>
    </source>
</evidence>
<dbReference type="GO" id="GO:0005768">
    <property type="term" value="C:endosome"/>
    <property type="evidence" value="ECO:0007669"/>
    <property type="project" value="Ensembl"/>
</dbReference>
<dbReference type="PRINTS" id="PR00425">
    <property type="entry name" value="BRADYKININR"/>
</dbReference>
<keyword evidence="6 18" id="KW-1133">Transmembrane helix</keyword>
<evidence type="ECO:0000256" key="6">
    <source>
        <dbReference type="ARBA" id="ARBA00022989"/>
    </source>
</evidence>
<dbReference type="AlphaFoldDB" id="A0A3Q7SX18"/>
<evidence type="ECO:0000313" key="21">
    <source>
        <dbReference type="RefSeq" id="XP_025868508.1"/>
    </source>
</evidence>
<proteinExistence type="inferred from homology"/>
<protein>
    <recommendedName>
        <fullName evidence="2">B2 bradykinin receptor</fullName>
    </recommendedName>
</protein>
<dbReference type="KEGG" id="vvp:112930340"/>
<dbReference type="GO" id="GO:0004947">
    <property type="term" value="F:bradykinin receptor activity"/>
    <property type="evidence" value="ECO:0007669"/>
    <property type="project" value="Ensembl"/>
</dbReference>
<dbReference type="PRINTS" id="PR00237">
    <property type="entry name" value="GPCRRHODOPSN"/>
</dbReference>
<dbReference type="PROSITE" id="PS00237">
    <property type="entry name" value="G_PROTEIN_RECEP_F1_1"/>
    <property type="match status" value="1"/>
</dbReference>
<dbReference type="InterPro" id="IPR000496">
    <property type="entry name" value="Brdyknn_rcpt"/>
</dbReference>
<keyword evidence="20" id="KW-1185">Reference proteome</keyword>
<accession>A0A3Q7SX18</accession>
<evidence type="ECO:0000256" key="11">
    <source>
        <dbReference type="ARBA" id="ARBA00023170"/>
    </source>
</evidence>
<evidence type="ECO:0000256" key="13">
    <source>
        <dbReference type="ARBA" id="ARBA00023224"/>
    </source>
</evidence>
<feature type="transmembrane region" description="Helical" evidence="18">
    <location>
        <begin position="64"/>
        <end position="85"/>
    </location>
</feature>
<dbReference type="GO" id="GO:0009897">
    <property type="term" value="C:external side of plasma membrane"/>
    <property type="evidence" value="ECO:0007669"/>
    <property type="project" value="TreeGrafter"/>
</dbReference>
<keyword evidence="5 17" id="KW-0812">Transmembrane</keyword>
<evidence type="ECO:0000256" key="14">
    <source>
        <dbReference type="ARBA" id="ARBA00023288"/>
    </source>
</evidence>